<keyword evidence="4" id="KW-1185">Reference proteome</keyword>
<name>A0ABS3X2U1_9ACTN</name>
<reference evidence="3 4" key="1">
    <citation type="submission" date="2021-02" db="EMBL/GenBank/DDBJ databases">
        <title>Streptomyces spirodelae sp. nov., isolated from duckweed.</title>
        <authorList>
            <person name="Saimee Y."/>
            <person name="Duangmal K."/>
        </authorList>
    </citation>
    <scope>NUCLEOTIDE SEQUENCE [LARGE SCALE GENOMIC DNA]</scope>
    <source>
        <strain evidence="3 4">DW4-2</strain>
    </source>
</reference>
<accession>A0ABS3X2U1</accession>
<proteinExistence type="predicted"/>
<keyword evidence="2" id="KW-0732">Signal</keyword>
<sequence length="86" mass="8804">MGKKVAVGILVVLALLFVLVQCQADSRSCSDDSRGATTAVAAAAFSPAESGGTYLSKPSKPVKPPKSDGGRGGFFGIFFFGDNDCD</sequence>
<gene>
    <name evidence="3" type="ORF">JW592_30285</name>
</gene>
<evidence type="ECO:0008006" key="5">
    <source>
        <dbReference type="Google" id="ProtNLM"/>
    </source>
</evidence>
<evidence type="ECO:0000256" key="2">
    <source>
        <dbReference type="SAM" id="SignalP"/>
    </source>
</evidence>
<dbReference type="Proteomes" id="UP001518976">
    <property type="component" value="Unassembled WGS sequence"/>
</dbReference>
<evidence type="ECO:0000313" key="4">
    <source>
        <dbReference type="Proteomes" id="UP001518976"/>
    </source>
</evidence>
<feature type="chain" id="PRO_5045520721" description="Lipoprotein" evidence="2">
    <location>
        <begin position="25"/>
        <end position="86"/>
    </location>
</feature>
<feature type="region of interest" description="Disordered" evidence="1">
    <location>
        <begin position="49"/>
        <end position="71"/>
    </location>
</feature>
<evidence type="ECO:0000313" key="3">
    <source>
        <dbReference type="EMBL" id="MBO8189701.1"/>
    </source>
</evidence>
<organism evidence="3 4">
    <name type="scientific">Streptomyces spirodelae</name>
    <dbReference type="NCBI Taxonomy" id="2812904"/>
    <lineage>
        <taxon>Bacteria</taxon>
        <taxon>Bacillati</taxon>
        <taxon>Actinomycetota</taxon>
        <taxon>Actinomycetes</taxon>
        <taxon>Kitasatosporales</taxon>
        <taxon>Streptomycetaceae</taxon>
        <taxon>Streptomyces</taxon>
    </lineage>
</organism>
<feature type="signal peptide" evidence="2">
    <location>
        <begin position="1"/>
        <end position="24"/>
    </location>
</feature>
<evidence type="ECO:0000256" key="1">
    <source>
        <dbReference type="SAM" id="MobiDB-lite"/>
    </source>
</evidence>
<dbReference type="EMBL" id="JAFFZN010000040">
    <property type="protein sequence ID" value="MBO8189701.1"/>
    <property type="molecule type" value="Genomic_DNA"/>
</dbReference>
<protein>
    <recommendedName>
        <fullName evidence="5">Lipoprotein</fullName>
    </recommendedName>
</protein>
<comment type="caution">
    <text evidence="3">The sequence shown here is derived from an EMBL/GenBank/DDBJ whole genome shotgun (WGS) entry which is preliminary data.</text>
</comment>
<dbReference type="RefSeq" id="WP_209268464.1">
    <property type="nucleotide sequence ID" value="NZ_JAFFZN010000040.1"/>
</dbReference>